<protein>
    <recommendedName>
        <fullName evidence="6">dTTP/UTP pyrophosphatase</fullName>
        <shortName evidence="6">dTTPase/UTPase</shortName>
        <ecNumber evidence="6">3.6.1.9</ecNumber>
    </recommendedName>
    <alternativeName>
        <fullName evidence="6">Nucleoside triphosphate pyrophosphatase</fullName>
    </alternativeName>
    <alternativeName>
        <fullName evidence="6">Nucleotide pyrophosphatase</fullName>
        <shortName evidence="6">Nucleotide PPase</shortName>
    </alternativeName>
</protein>
<dbReference type="PANTHER" id="PTHR43213:SF5">
    <property type="entry name" value="BIFUNCTIONAL DTTP_UTP PYROPHOSPHATASE_METHYLTRANSFERASE PROTEIN-RELATED"/>
    <property type="match status" value="1"/>
</dbReference>
<keyword evidence="8" id="KW-1185">Reference proteome</keyword>
<dbReference type="CDD" id="cd00555">
    <property type="entry name" value="Maf"/>
    <property type="match status" value="1"/>
</dbReference>
<dbReference type="FunCoup" id="A0A0J6WXI3">
    <property type="interactions" value="390"/>
</dbReference>
<organism evidence="7 8">
    <name type="scientific">Megasphaera cerevisiae DSM 20462</name>
    <dbReference type="NCBI Taxonomy" id="1122219"/>
    <lineage>
        <taxon>Bacteria</taxon>
        <taxon>Bacillati</taxon>
        <taxon>Bacillota</taxon>
        <taxon>Negativicutes</taxon>
        <taxon>Veillonellales</taxon>
        <taxon>Veillonellaceae</taxon>
        <taxon>Megasphaera</taxon>
    </lineage>
</organism>
<dbReference type="PIRSF" id="PIRSF006305">
    <property type="entry name" value="Maf"/>
    <property type="match status" value="1"/>
</dbReference>
<name>A0A0J6WXI3_9FIRM</name>
<evidence type="ECO:0000313" key="8">
    <source>
        <dbReference type="Proteomes" id="UP000036503"/>
    </source>
</evidence>
<dbReference type="NCBIfam" id="TIGR00172">
    <property type="entry name" value="maf"/>
    <property type="match status" value="1"/>
</dbReference>
<comment type="cofactor">
    <cofactor evidence="1 6">
        <name>a divalent metal cation</name>
        <dbReference type="ChEBI" id="CHEBI:60240"/>
    </cofactor>
</comment>
<dbReference type="HAMAP" id="MF_00528">
    <property type="entry name" value="Maf"/>
    <property type="match status" value="1"/>
</dbReference>
<dbReference type="GO" id="GO:0009117">
    <property type="term" value="P:nucleotide metabolic process"/>
    <property type="evidence" value="ECO:0007669"/>
    <property type="project" value="UniProtKB-KW"/>
</dbReference>
<dbReference type="PATRIC" id="fig|1122219.3.peg.2435"/>
<dbReference type="PANTHER" id="PTHR43213">
    <property type="entry name" value="BIFUNCTIONAL DTTP/UTP PYROPHOSPHATASE/METHYLTRANSFERASE PROTEIN-RELATED"/>
    <property type="match status" value="1"/>
</dbReference>
<dbReference type="EC" id="3.6.1.9" evidence="6"/>
<dbReference type="InterPro" id="IPR003697">
    <property type="entry name" value="Maf-like"/>
</dbReference>
<dbReference type="Proteomes" id="UP000036503">
    <property type="component" value="Unassembled WGS sequence"/>
</dbReference>
<comment type="caution">
    <text evidence="6">Lacks conserved residue(s) required for the propagation of feature annotation.</text>
</comment>
<dbReference type="AlphaFoldDB" id="A0A0J6WXI3"/>
<reference evidence="7 8" key="1">
    <citation type="submission" date="2015-06" db="EMBL/GenBank/DDBJ databases">
        <title>Draft genome sequence of beer spoilage bacterium Megasphaera cerevisiae type strain 20462.</title>
        <authorList>
            <person name="Kutumbaka K."/>
            <person name="Pasmowitz J."/>
            <person name="Mategko J."/>
            <person name="Reyes D."/>
            <person name="Friedrich A."/>
            <person name="Han S."/>
            <person name="Martens-Habbena W."/>
            <person name="Neal-McKinney J."/>
            <person name="Janagama H.K."/>
            <person name="Nadala C."/>
            <person name="Samadpour M."/>
        </authorList>
    </citation>
    <scope>NUCLEOTIDE SEQUENCE [LARGE SCALE GENOMIC DNA]</scope>
    <source>
        <strain evidence="7 8">DSM 20462</strain>
    </source>
</reference>
<evidence type="ECO:0000256" key="2">
    <source>
        <dbReference type="ARBA" id="ARBA00004496"/>
    </source>
</evidence>
<accession>A0A0J6WXI3</accession>
<sequence>MLILASGSPRRRELLTQIGIAYMVNPSSYKEDSPKKKDPVKFVQAQAVGKACDVASIYPGQWILGADTIVAVDGAILGKPRNTKEASVMLHTLSDRKHVVYTGVALVRDGEIHSRVVETKVWFRHLTDSEIAQYVASGEPLDKAGAYGIQGRAAAFVDKINGSYTNVVGLPLSQVCKMLRKAKVDV</sequence>
<dbReference type="RefSeq" id="WP_048513316.1">
    <property type="nucleotide sequence ID" value="NZ_FUXD01000002.1"/>
</dbReference>
<comment type="similarity">
    <text evidence="6">Belongs to the Maf family. YhdE subfamily.</text>
</comment>
<dbReference type="InParanoid" id="A0A0J6WXI3"/>
<comment type="caution">
    <text evidence="7">The sequence shown here is derived from an EMBL/GenBank/DDBJ whole genome shotgun (WGS) entry which is preliminary data.</text>
</comment>
<keyword evidence="5 6" id="KW-0546">Nucleotide metabolism</keyword>
<dbReference type="GO" id="GO:0005737">
    <property type="term" value="C:cytoplasm"/>
    <property type="evidence" value="ECO:0007669"/>
    <property type="project" value="UniProtKB-SubCell"/>
</dbReference>
<evidence type="ECO:0000256" key="5">
    <source>
        <dbReference type="ARBA" id="ARBA00023080"/>
    </source>
</evidence>
<evidence type="ECO:0000256" key="6">
    <source>
        <dbReference type="HAMAP-Rule" id="MF_00528"/>
    </source>
</evidence>
<gene>
    <name evidence="7" type="ORF">AB840_02790</name>
</gene>
<dbReference type="EMBL" id="LEKT01000006">
    <property type="protein sequence ID" value="KMO87339.1"/>
    <property type="molecule type" value="Genomic_DNA"/>
</dbReference>
<feature type="site" description="Important for substrate specificity" evidence="6">
    <location>
        <position position="68"/>
    </location>
</feature>
<dbReference type="Pfam" id="PF02545">
    <property type="entry name" value="Maf"/>
    <property type="match status" value="1"/>
</dbReference>
<dbReference type="FunFam" id="3.90.950.10:FF:000005">
    <property type="entry name" value="7-methyl-GTP pyrophosphatase"/>
    <property type="match status" value="1"/>
</dbReference>
<dbReference type="GO" id="GO:0036221">
    <property type="term" value="F:UTP diphosphatase activity"/>
    <property type="evidence" value="ECO:0007669"/>
    <property type="project" value="RHEA"/>
</dbReference>
<feature type="active site" description="Proton acceptor" evidence="6">
    <location>
        <position position="67"/>
    </location>
</feature>
<evidence type="ECO:0000313" key="7">
    <source>
        <dbReference type="EMBL" id="KMO87339.1"/>
    </source>
</evidence>
<keyword evidence="4 6" id="KW-0378">Hydrolase</keyword>
<feature type="site" description="Important for substrate specificity" evidence="6">
    <location>
        <position position="150"/>
    </location>
</feature>
<dbReference type="Gene3D" id="3.90.950.10">
    <property type="match status" value="1"/>
</dbReference>
<dbReference type="STRING" id="39029.BSR42_00750"/>
<evidence type="ECO:0000256" key="3">
    <source>
        <dbReference type="ARBA" id="ARBA00022490"/>
    </source>
</evidence>
<evidence type="ECO:0000256" key="1">
    <source>
        <dbReference type="ARBA" id="ARBA00001968"/>
    </source>
</evidence>
<comment type="function">
    <text evidence="6">Nucleoside triphosphate pyrophosphatase that hydrolyzes dTTP and UTP. May have a dual role in cell division arrest and in preventing the incorporation of modified nucleotides into cellular nucleic acids.</text>
</comment>
<comment type="subcellular location">
    <subcellularLocation>
        <location evidence="2 6">Cytoplasm</location>
    </subcellularLocation>
</comment>
<keyword evidence="3 6" id="KW-0963">Cytoplasm</keyword>
<comment type="catalytic activity">
    <reaction evidence="6">
        <text>dTTP + H2O = dTMP + diphosphate + H(+)</text>
        <dbReference type="Rhea" id="RHEA:28534"/>
        <dbReference type="ChEBI" id="CHEBI:15377"/>
        <dbReference type="ChEBI" id="CHEBI:15378"/>
        <dbReference type="ChEBI" id="CHEBI:33019"/>
        <dbReference type="ChEBI" id="CHEBI:37568"/>
        <dbReference type="ChEBI" id="CHEBI:63528"/>
        <dbReference type="EC" id="3.6.1.9"/>
    </reaction>
</comment>
<feature type="site" description="Important for substrate specificity" evidence="6">
    <location>
        <position position="10"/>
    </location>
</feature>
<proteinExistence type="inferred from homology"/>
<dbReference type="InterPro" id="IPR029001">
    <property type="entry name" value="ITPase-like_fam"/>
</dbReference>
<dbReference type="SUPFAM" id="SSF52972">
    <property type="entry name" value="ITPase-like"/>
    <property type="match status" value="1"/>
</dbReference>
<comment type="catalytic activity">
    <reaction evidence="6">
        <text>UTP + H2O = UMP + diphosphate + H(+)</text>
        <dbReference type="Rhea" id="RHEA:29395"/>
        <dbReference type="ChEBI" id="CHEBI:15377"/>
        <dbReference type="ChEBI" id="CHEBI:15378"/>
        <dbReference type="ChEBI" id="CHEBI:33019"/>
        <dbReference type="ChEBI" id="CHEBI:46398"/>
        <dbReference type="ChEBI" id="CHEBI:57865"/>
        <dbReference type="EC" id="3.6.1.9"/>
    </reaction>
</comment>
<dbReference type="GO" id="GO:0036218">
    <property type="term" value="F:dTTP diphosphatase activity"/>
    <property type="evidence" value="ECO:0007669"/>
    <property type="project" value="RHEA"/>
</dbReference>
<dbReference type="OrthoDB" id="9807767at2"/>
<evidence type="ECO:0000256" key="4">
    <source>
        <dbReference type="ARBA" id="ARBA00022801"/>
    </source>
</evidence>